<organism evidence="2 3">
    <name type="scientific">Heligmosomoides polygyrus</name>
    <name type="common">Parasitic roundworm</name>
    <dbReference type="NCBI Taxonomy" id="6339"/>
    <lineage>
        <taxon>Eukaryota</taxon>
        <taxon>Metazoa</taxon>
        <taxon>Ecdysozoa</taxon>
        <taxon>Nematoda</taxon>
        <taxon>Chromadorea</taxon>
        <taxon>Rhabditida</taxon>
        <taxon>Rhabditina</taxon>
        <taxon>Rhabditomorpha</taxon>
        <taxon>Strongyloidea</taxon>
        <taxon>Heligmosomidae</taxon>
        <taxon>Heligmosomoides</taxon>
    </lineage>
</organism>
<dbReference type="EMBL" id="UZAH01040951">
    <property type="protein sequence ID" value="VDP59528.1"/>
    <property type="molecule type" value="Genomic_DNA"/>
</dbReference>
<evidence type="ECO:0000313" key="2">
    <source>
        <dbReference type="Proteomes" id="UP000050761"/>
    </source>
</evidence>
<accession>A0A3P8FJ07</accession>
<dbReference type="Proteomes" id="UP000050761">
    <property type="component" value="Unassembled WGS sequence"/>
</dbReference>
<dbReference type="SUPFAM" id="SSF48371">
    <property type="entry name" value="ARM repeat"/>
    <property type="match status" value="1"/>
</dbReference>
<keyword evidence="2" id="KW-1185">Reference proteome</keyword>
<dbReference type="AlphaFoldDB" id="A0A183GVU2"/>
<gene>
    <name evidence="1" type="ORF">HPBE_LOCUS26811</name>
</gene>
<dbReference type="InterPro" id="IPR016024">
    <property type="entry name" value="ARM-type_fold"/>
</dbReference>
<reference evidence="3" key="2">
    <citation type="submission" date="2019-09" db="UniProtKB">
        <authorList>
            <consortium name="WormBaseParasite"/>
        </authorList>
    </citation>
    <scope>IDENTIFICATION</scope>
</reference>
<dbReference type="WBParaSite" id="HPBE_0002681201-mRNA-1">
    <property type="protein sequence ID" value="HPBE_0002681201-mRNA-1"/>
    <property type="gene ID" value="HPBE_0002681201"/>
</dbReference>
<reference evidence="1 2" key="1">
    <citation type="submission" date="2018-11" db="EMBL/GenBank/DDBJ databases">
        <authorList>
            <consortium name="Pathogen Informatics"/>
        </authorList>
    </citation>
    <scope>NUCLEOTIDE SEQUENCE [LARGE SCALE GENOMIC DNA]</scope>
</reference>
<evidence type="ECO:0000313" key="1">
    <source>
        <dbReference type="EMBL" id="VDP59528.1"/>
    </source>
</evidence>
<proteinExistence type="predicted"/>
<protein>
    <submittedName>
        <fullName evidence="3">Importin-7</fullName>
    </submittedName>
</protein>
<name>A0A183GVU2_HELPZ</name>
<sequence>MWKPFCTCEELFYAYLVPGHPKPLDYLCDELLSVYVDISGVHNRKMALLCICDFLNLPETERPAIVSHNLRKIIEVCIFIFGGLQRVMKIQSDMRTKDLDTDMWSESDDHMDSFSDDDEEDAGYIDESVTEKFETFLDKEDALDIFVYFRETIDELKHFEPELFASAVSSLNHRKLKSLQTLIKRLLWSIGGLRPDECKGLFMLRDESDSSPCKTCKSIKTKRPPPKSVHTRAQSLSLSSLLLPV</sequence>
<accession>A0A183GVU2</accession>
<evidence type="ECO:0000313" key="3">
    <source>
        <dbReference type="WBParaSite" id="HPBE_0002681201-mRNA-1"/>
    </source>
</evidence>